<keyword evidence="6" id="KW-1185">Reference proteome</keyword>
<dbReference type="Gene3D" id="3.40.390.10">
    <property type="entry name" value="Collagenase (Catalytic Domain)"/>
    <property type="match status" value="1"/>
</dbReference>
<dbReference type="Gene3D" id="2.10.10.20">
    <property type="entry name" value="Carbohydrate-binding module superfamily 5/12"/>
    <property type="match status" value="1"/>
</dbReference>
<keyword evidence="1" id="KW-0378">Hydrolase</keyword>
<dbReference type="SMART" id="SM00495">
    <property type="entry name" value="ChtBD3"/>
    <property type="match status" value="1"/>
</dbReference>
<feature type="domain" description="PKD/Chitinase" evidence="2">
    <location>
        <begin position="857"/>
        <end position="939"/>
    </location>
</feature>
<dbReference type="SUPFAM" id="SSF49299">
    <property type="entry name" value="PKD domain"/>
    <property type="match status" value="2"/>
</dbReference>
<evidence type="ECO:0000313" key="5">
    <source>
        <dbReference type="EMBL" id="TWS05957.1"/>
    </source>
</evidence>
<dbReference type="InterPro" id="IPR036573">
    <property type="entry name" value="CBM_sf_5/12"/>
</dbReference>
<dbReference type="InterPro" id="IPR024079">
    <property type="entry name" value="MetalloPept_cat_dom_sf"/>
</dbReference>
<reference evidence="4 6" key="1">
    <citation type="submission" date="2016-10" db="EMBL/GenBank/DDBJ databases">
        <authorList>
            <person name="Varghese N."/>
            <person name="Submissions S."/>
        </authorList>
    </citation>
    <scope>NUCLEOTIDE SEQUENCE [LARGE SCALE GENOMIC DNA]</scope>
    <source>
        <strain evidence="4 6">DSM 17835</strain>
    </source>
</reference>
<dbReference type="EMBL" id="VFET01000004">
    <property type="protein sequence ID" value="TWS05957.1"/>
    <property type="molecule type" value="Genomic_DNA"/>
</dbReference>
<dbReference type="InterPro" id="IPR035986">
    <property type="entry name" value="PKD_dom_sf"/>
</dbReference>
<dbReference type="Proteomes" id="UP000182858">
    <property type="component" value="Chromosome I"/>
</dbReference>
<dbReference type="SMART" id="SM00089">
    <property type="entry name" value="PKD"/>
    <property type="match status" value="2"/>
</dbReference>
<dbReference type="GO" id="GO:0008237">
    <property type="term" value="F:metallopeptidase activity"/>
    <property type="evidence" value="ECO:0007669"/>
    <property type="project" value="InterPro"/>
</dbReference>
<dbReference type="SUPFAM" id="SSF51055">
    <property type="entry name" value="Carbohydrate binding domain"/>
    <property type="match status" value="1"/>
</dbReference>
<dbReference type="GeneID" id="78552493"/>
<dbReference type="GO" id="GO:0030246">
    <property type="term" value="F:carbohydrate binding"/>
    <property type="evidence" value="ECO:0007669"/>
    <property type="project" value="InterPro"/>
</dbReference>
<name>A0A5C5QKU5_9PSED</name>
<dbReference type="GO" id="GO:0005975">
    <property type="term" value="P:carbohydrate metabolic process"/>
    <property type="evidence" value="ECO:0007669"/>
    <property type="project" value="InterPro"/>
</dbReference>
<sequence length="1000" mass="108243">MRFAAKQFYLLKNFDLLTGTKDIEMNKIFSVLALLLWMPISHAQSVWLQLQSRHDTVEVVEVAIGDYRVPPAISAEHAAVERGWKVVAVDAQGNTLYSSTLDDSRYLRGEVFNEITGEIRSVREAPAVEGSEEVLLPYDSQVSRIRIYRIDLKTDEALKGNVPRKPLVELDRQAIERLSKRAPLRGVLGDIDSDKVVMLNPDGSTQRKPLVFAIVGDGYAQEDMGTFREDAQAAIDIIMGDTVFDAIKDKVGFLRYDHVSPVSGQPDTKNIETIMRHSNQLGHGIYDVSIKLSRFTYHQIGVGGLASTNKIYIFKPSANTPLAITSIPHEIGHALFGLADEYPSYDYGGYCSGNEPATPNITHQTDRARIKWGDLIGAQTAVPTDENAAEAGAIGLYTIHKDCLYNGVPQGVMGGGRYGVKSHDAGWGAINERQIRRVLHAYLGNDVPLIFAPSVVMKVKVGEKREPITSSFRDSRVPLIMEAGSTSVPNAGGTPFTYRWKISAELSPQVNGRYAQILAPEAPHFMQYPVEVEVSDGKATNARAEMLKILPTVRVKGQITGASSAVGGTWVDLTADTSHEGGDNPEFQYNWSVPAGWTQPIGLTRSTLRVLAPTPTASTPFALSVRVTPVVNAPGTENDPYPQKISIPADAVTLDTTVVVRRRQPVDIDPYAKIQGPLSIKSAQAFRLDGSGSEIPYSSAKMTYRWNAVDFEPSSSTEVAPEFKAPAKAGSYPVSLTVTNSENRSNTVTRTLQVESDEVTPGPDRLEGPQMLMSGEVVTFNAVVNNLQDVRGYSWSFSPGFVFQNVNAPNIVAKGPVVTQSTAGRVVVLVYRSGPNPTSLSKDVVIEPKPVDSPAPVATISGPATVEAGKTLTLSGVGSSGDNLRYAWTANEFSPASSAGVGPIFTAPATAGPRTITLTVTAADNRSASADHTVNVTARQASDCAPAWVASKAYATPNERVSYDGYNYEVAHWTQNNRPDLNFVLSGAAKPWRRLSPCTP</sequence>
<protein>
    <submittedName>
        <fullName evidence="4">PKD repeat-containing protein</fullName>
    </submittedName>
</protein>
<dbReference type="EMBL" id="LT629689">
    <property type="protein sequence ID" value="SDE80118.1"/>
    <property type="molecule type" value="Genomic_DNA"/>
</dbReference>
<dbReference type="RefSeq" id="WP_010564960.1">
    <property type="nucleotide sequence ID" value="NZ_LT629689.1"/>
</dbReference>
<dbReference type="InterPro" id="IPR013783">
    <property type="entry name" value="Ig-like_fold"/>
</dbReference>
<feature type="domain" description="Chitin-binding type-3" evidence="3">
    <location>
        <begin position="945"/>
        <end position="995"/>
    </location>
</feature>
<evidence type="ECO:0000313" key="6">
    <source>
        <dbReference type="Proteomes" id="UP000182858"/>
    </source>
</evidence>
<reference evidence="5 7" key="2">
    <citation type="submission" date="2019-06" db="EMBL/GenBank/DDBJ databases">
        <title>Pseudomonas bimorpha sp. nov. isolated from bovine raw milk and skim milk concentrate.</title>
        <authorList>
            <person name="Hofmann K."/>
            <person name="Huptas C."/>
            <person name="Doll E."/>
            <person name="Scherer S."/>
            <person name="Wenning M."/>
        </authorList>
    </citation>
    <scope>NUCLEOTIDE SEQUENCE [LARGE SCALE GENOMIC DNA]</scope>
    <source>
        <strain evidence="5 7">DSM 17835</strain>
    </source>
</reference>
<evidence type="ECO:0000259" key="3">
    <source>
        <dbReference type="SMART" id="SM00495"/>
    </source>
</evidence>
<dbReference type="OrthoDB" id="9143597at2"/>
<evidence type="ECO:0000313" key="4">
    <source>
        <dbReference type="EMBL" id="SDE80118.1"/>
    </source>
</evidence>
<dbReference type="Proteomes" id="UP000317951">
    <property type="component" value="Unassembled WGS sequence"/>
</dbReference>
<dbReference type="GO" id="GO:0005576">
    <property type="term" value="C:extracellular region"/>
    <property type="evidence" value="ECO:0007669"/>
    <property type="project" value="InterPro"/>
</dbReference>
<evidence type="ECO:0000256" key="1">
    <source>
        <dbReference type="ARBA" id="ARBA00022801"/>
    </source>
</evidence>
<dbReference type="InterPro" id="IPR022409">
    <property type="entry name" value="PKD/Chitinase_dom"/>
</dbReference>
<feature type="domain" description="PKD/Chitinase" evidence="2">
    <location>
        <begin position="669"/>
        <end position="757"/>
    </location>
</feature>
<dbReference type="InterPro" id="IPR003610">
    <property type="entry name" value="CBM5/12"/>
</dbReference>
<dbReference type="Gene3D" id="2.60.40.10">
    <property type="entry name" value="Immunoglobulins"/>
    <property type="match status" value="2"/>
</dbReference>
<dbReference type="AlphaFoldDB" id="A0A5C5QKU5"/>
<organism evidence="5 7">
    <name type="scientific">Pseudomonas extremaustralis</name>
    <dbReference type="NCBI Taxonomy" id="359110"/>
    <lineage>
        <taxon>Bacteria</taxon>
        <taxon>Pseudomonadati</taxon>
        <taxon>Pseudomonadota</taxon>
        <taxon>Gammaproteobacteria</taxon>
        <taxon>Pseudomonadales</taxon>
        <taxon>Pseudomonadaceae</taxon>
        <taxon>Pseudomonas</taxon>
    </lineage>
</organism>
<dbReference type="CDD" id="cd00146">
    <property type="entry name" value="PKD"/>
    <property type="match status" value="2"/>
</dbReference>
<gene>
    <name evidence="5" type="ORF">FIV36_06165</name>
    <name evidence="4" type="ORF">SAMN05216591_0980</name>
</gene>
<evidence type="ECO:0000313" key="7">
    <source>
        <dbReference type="Proteomes" id="UP000317951"/>
    </source>
</evidence>
<proteinExistence type="predicted"/>
<evidence type="ECO:0000259" key="2">
    <source>
        <dbReference type="SMART" id="SM00089"/>
    </source>
</evidence>
<dbReference type="CDD" id="cd12215">
    <property type="entry name" value="ChiC_BD"/>
    <property type="match status" value="1"/>
</dbReference>
<dbReference type="Pfam" id="PF09471">
    <property type="entry name" value="Peptidase_M64"/>
    <property type="match status" value="1"/>
</dbReference>
<dbReference type="GO" id="GO:0004553">
    <property type="term" value="F:hydrolase activity, hydrolyzing O-glycosyl compounds"/>
    <property type="evidence" value="ECO:0007669"/>
    <property type="project" value="InterPro"/>
</dbReference>
<dbReference type="InterPro" id="IPR019026">
    <property type="entry name" value="Peptidase_M64_IgA"/>
</dbReference>
<accession>A0A5C5QKU5</accession>